<gene>
    <name evidence="3" type="ORF">MLAUSG7_0544</name>
</gene>
<dbReference type="Pfam" id="PF13519">
    <property type="entry name" value="VWA_2"/>
    <property type="match status" value="1"/>
</dbReference>
<dbReference type="InterPro" id="IPR002035">
    <property type="entry name" value="VWF_A"/>
</dbReference>
<protein>
    <recommendedName>
        <fullName evidence="2">VWFA domain-containing protein</fullName>
    </recommendedName>
</protein>
<dbReference type="CDD" id="cd01451">
    <property type="entry name" value="vWA_Magnesium_chelatase"/>
    <property type="match status" value="1"/>
</dbReference>
<dbReference type="PANTHER" id="PTHR35023:SF1">
    <property type="entry name" value="MG-PROTOPORPHYRIN IX CHELATASE"/>
    <property type="match status" value="1"/>
</dbReference>
<dbReference type="Proteomes" id="UP000679213">
    <property type="component" value="Chromosome I"/>
</dbReference>
<evidence type="ECO:0000256" key="1">
    <source>
        <dbReference type="ARBA" id="ARBA00005799"/>
    </source>
</evidence>
<dbReference type="PROSITE" id="PS50234">
    <property type="entry name" value="VWFA"/>
    <property type="match status" value="1"/>
</dbReference>
<organism evidence="3 4">
    <name type="scientific">Methanocaldococcus lauensis</name>
    <dbReference type="NCBI Taxonomy" id="2546128"/>
    <lineage>
        <taxon>Archaea</taxon>
        <taxon>Methanobacteriati</taxon>
        <taxon>Methanobacteriota</taxon>
        <taxon>Methanomada group</taxon>
        <taxon>Methanococci</taxon>
        <taxon>Methanococcales</taxon>
        <taxon>Methanocaldococcaceae</taxon>
        <taxon>Methanocaldococcus</taxon>
    </lineage>
</organism>
<proteinExistence type="inferred from homology"/>
<dbReference type="SMART" id="SM00327">
    <property type="entry name" value="VWA"/>
    <property type="match status" value="1"/>
</dbReference>
<dbReference type="PANTHER" id="PTHR35023">
    <property type="entry name" value="CHELATASE-RELATED"/>
    <property type="match status" value="1"/>
</dbReference>
<dbReference type="SUPFAM" id="SSF53300">
    <property type="entry name" value="vWA-like"/>
    <property type="match status" value="1"/>
</dbReference>
<dbReference type="Gene3D" id="3.40.50.410">
    <property type="entry name" value="von Willebrand factor, type A domain"/>
    <property type="match status" value="1"/>
</dbReference>
<dbReference type="InterPro" id="IPR052989">
    <property type="entry name" value="Mg-chelatase_DI-like"/>
</dbReference>
<keyword evidence="4" id="KW-1185">Reference proteome</keyword>
<evidence type="ECO:0000313" key="3">
    <source>
        <dbReference type="EMBL" id="CAB3288095.1"/>
    </source>
</evidence>
<comment type="similarity">
    <text evidence="1">Belongs to the Mg-chelatase subunits D/I family.</text>
</comment>
<dbReference type="KEGG" id="mesg:MLAUSG7_0544"/>
<dbReference type="InterPro" id="IPR036465">
    <property type="entry name" value="vWFA_dom_sf"/>
</dbReference>
<accession>A0A8D6PVJ1</accession>
<dbReference type="EMBL" id="LR792632">
    <property type="protein sequence ID" value="CAB3288095.1"/>
    <property type="molecule type" value="Genomic_DNA"/>
</dbReference>
<evidence type="ECO:0000259" key="2">
    <source>
        <dbReference type="PROSITE" id="PS50234"/>
    </source>
</evidence>
<dbReference type="InterPro" id="IPR041702">
    <property type="entry name" value="BchD/ChlD_VWA"/>
</dbReference>
<feature type="domain" description="VWFA" evidence="2">
    <location>
        <begin position="12"/>
        <end position="192"/>
    </location>
</feature>
<dbReference type="AlphaFoldDB" id="A0A8D6PVJ1"/>
<reference evidence="3 4" key="1">
    <citation type="submission" date="2020-04" db="EMBL/GenBank/DDBJ databases">
        <authorList>
            <consortium name="Genoscope - CEA"/>
            <person name="William W."/>
        </authorList>
    </citation>
    <scope>NUCLEOTIDE SEQUENCE [LARGE SCALE GENOMIC DNA]</scope>
    <source>
        <strain evidence="3 4">SG7</strain>
    </source>
</reference>
<evidence type="ECO:0000313" key="4">
    <source>
        <dbReference type="Proteomes" id="UP000679213"/>
    </source>
</evidence>
<name>A0A8D6PVJ1_9EURY</name>
<sequence>MEKVREKKISSYILFVVDASGSMGAMRRMEAAKGAIVSLLLDAYQKRNKIGMIAFRKDKAELILPFTSSVELGEKLLKDLPTGGKTPLADAFVKSYEVFDRELRKNPNIIPIMIVISDFKPNVAISKDYIKEVFDACEKIAEREINVVLIDTEPQSFIKIGIGKELADRFGFKYYKIDDLSKDTIVNICKDLLN</sequence>